<protein>
    <submittedName>
        <fullName evidence="3">Uncharacterized protein</fullName>
    </submittedName>
</protein>
<keyword evidence="4" id="KW-1185">Reference proteome</keyword>
<dbReference type="InParanoid" id="G4YNF8"/>
<feature type="compositionally biased region" description="Low complexity" evidence="1">
    <location>
        <begin position="596"/>
        <end position="613"/>
    </location>
</feature>
<dbReference type="Proteomes" id="UP000002640">
    <property type="component" value="Unassembled WGS sequence"/>
</dbReference>
<feature type="transmembrane region" description="Helical" evidence="2">
    <location>
        <begin position="383"/>
        <end position="405"/>
    </location>
</feature>
<dbReference type="GeneID" id="20649452"/>
<organism evidence="3 4">
    <name type="scientific">Phytophthora sojae (strain P6497)</name>
    <name type="common">Soybean stem and root rot agent</name>
    <name type="synonym">Phytophthora megasperma f. sp. glycines</name>
    <dbReference type="NCBI Taxonomy" id="1094619"/>
    <lineage>
        <taxon>Eukaryota</taxon>
        <taxon>Sar</taxon>
        <taxon>Stramenopiles</taxon>
        <taxon>Oomycota</taxon>
        <taxon>Peronosporomycetes</taxon>
        <taxon>Peronosporales</taxon>
        <taxon>Peronosporaceae</taxon>
        <taxon>Phytophthora</taxon>
    </lineage>
</organism>
<proteinExistence type="predicted"/>
<keyword evidence="2" id="KW-0812">Transmembrane</keyword>
<feature type="region of interest" description="Disordered" evidence="1">
    <location>
        <begin position="549"/>
        <end position="613"/>
    </location>
</feature>
<evidence type="ECO:0000313" key="4">
    <source>
        <dbReference type="Proteomes" id="UP000002640"/>
    </source>
</evidence>
<keyword evidence="2" id="KW-0472">Membrane</keyword>
<name>G4YNF8_PHYSP</name>
<reference evidence="3 4" key="1">
    <citation type="journal article" date="2006" name="Science">
        <title>Phytophthora genome sequences uncover evolutionary origins and mechanisms of pathogenesis.</title>
        <authorList>
            <person name="Tyler B.M."/>
            <person name="Tripathy S."/>
            <person name="Zhang X."/>
            <person name="Dehal P."/>
            <person name="Jiang R.H."/>
            <person name="Aerts A."/>
            <person name="Arredondo F.D."/>
            <person name="Baxter L."/>
            <person name="Bensasson D."/>
            <person name="Beynon J.L."/>
            <person name="Chapman J."/>
            <person name="Damasceno C.M."/>
            <person name="Dorrance A.E."/>
            <person name="Dou D."/>
            <person name="Dickerman A.W."/>
            <person name="Dubchak I.L."/>
            <person name="Garbelotto M."/>
            <person name="Gijzen M."/>
            <person name="Gordon S.G."/>
            <person name="Govers F."/>
            <person name="Grunwald N.J."/>
            <person name="Huang W."/>
            <person name="Ivors K.L."/>
            <person name="Jones R.W."/>
            <person name="Kamoun S."/>
            <person name="Krampis K."/>
            <person name="Lamour K.H."/>
            <person name="Lee M.K."/>
            <person name="McDonald W.H."/>
            <person name="Medina M."/>
            <person name="Meijer H.J."/>
            <person name="Nordberg E.K."/>
            <person name="Maclean D.J."/>
            <person name="Ospina-Giraldo M.D."/>
            <person name="Morris P.F."/>
            <person name="Phuntumart V."/>
            <person name="Putnam N.H."/>
            <person name="Rash S."/>
            <person name="Rose J.K."/>
            <person name="Sakihama Y."/>
            <person name="Salamov A.A."/>
            <person name="Savidor A."/>
            <person name="Scheuring C.F."/>
            <person name="Smith B.M."/>
            <person name="Sobral B.W."/>
            <person name="Terry A."/>
            <person name="Torto-Alalibo T.A."/>
            <person name="Win J."/>
            <person name="Xu Z."/>
            <person name="Zhang H."/>
            <person name="Grigoriev I.V."/>
            <person name="Rokhsar D.S."/>
            <person name="Boore J.L."/>
        </authorList>
    </citation>
    <scope>NUCLEOTIDE SEQUENCE [LARGE SCALE GENOMIC DNA]</scope>
    <source>
        <strain evidence="3 4">P6497</strain>
    </source>
</reference>
<gene>
    <name evidence="3" type="ORF">PHYSODRAFT_353732</name>
</gene>
<dbReference type="AlphaFoldDB" id="G4YNF8"/>
<keyword evidence="2" id="KW-1133">Transmembrane helix</keyword>
<evidence type="ECO:0000313" key="3">
    <source>
        <dbReference type="EMBL" id="EGZ30251.1"/>
    </source>
</evidence>
<evidence type="ECO:0000256" key="1">
    <source>
        <dbReference type="SAM" id="MobiDB-lite"/>
    </source>
</evidence>
<accession>G4YNF8</accession>
<dbReference type="OMA" id="GQFTMFG"/>
<evidence type="ECO:0000256" key="2">
    <source>
        <dbReference type="SAM" id="Phobius"/>
    </source>
</evidence>
<dbReference type="EMBL" id="JH159151">
    <property type="protein sequence ID" value="EGZ30251.1"/>
    <property type="molecule type" value="Genomic_DNA"/>
</dbReference>
<dbReference type="RefSeq" id="XP_009517526.1">
    <property type="nucleotide sequence ID" value="XM_009519231.1"/>
</dbReference>
<sequence>MDGSTTYCYYISEKYSQEQPVEDDVLVQDSGSACPITIRVDIADELEKNALIPLRYTATLDTSSADANFEFPDPIVKVPVPEYLMGNTNASAESSGSTNETTYDVAVANVVMCDWRSCNLFSTASESATYYSSSNNPNDFTDNVAVFGSQELVIPKDGKYTGYVHLVVNIAGNSRADFVTFFPVQIGDVAGTTPSSITTDGTTTYCWTSKDVSVFDPSVAGDLTIRTGEYCPGSMSMSLSSTEVYVGDTIDIAWMLDMSDSTTDDSTLIAEVSTTDAILDPRTDIYSVVPVSVFSGCQRNLAGANCSTYTGEESSTFAIAEYDDMNLTSDAVSYSTNYTFDTSGQFTMFGRVAMVTVDGERIDMAIYSSVTVSVQGGSSGSYLFLYVGIAIGAVILLAGGFFCYMKKRRNNVDTKDIPFRQPVSGLERSSDYTMASSNFLSHKTPAQLQGLDMSGDYSTNKTAPSYLAVNAADSGVFDKTIHAEPGQIPASLESSESLSLNPFERASFAGLSDDVASSRPSEMTKFSFQSGYSDETEWEYDTSDLRGGSDFSDFSSDPGTSLPASTDFDMGRGTNMPILEEDDLAGNSFSHDHHPSSSTNDPRSSTSSGWTVQ</sequence>
<dbReference type="KEGG" id="psoj:PHYSODRAFT_353732"/>